<sequence length="544" mass="60203">MGPFSFRKALVILCCFVLCTLSLLAFYSSYGSPFGHVNLLSGAKLALSKYGLDHFRDLAGIQSNAPILDVRREDHALVDSSQDAQLINRWRSGKLSETGSHPEASSLAFNGNTSSSLSLMHNGTDTVPVVGSAAKETLTNNRSVKRAPLTHFPSGDSKAHLSPRFLYWGPEIDHPNAVCSGFNHQTVSLVCALNEALATNRTFILPSHMCISRRHRGLPQLGDEIEVQDGGRSSATEATSSHSWAELESLIDVGCLNTLVPVVLNKSAEVRGFLHRWEAQSATDVGRCFNLSGSELRPTRNKEKVSPIEGVLQELQVPSESEAPNKIVFPDENKGGGSKISDKKRHSSGSVCVIDGGVSFADVAPWNVSELLVRTRPSGVHFPWFKVCKQGSYEKRIWHSQLFPVCFAEPLRKAAREMQAAMGDYDAVHVRRGDKLTGYPSRHWPHLARDTSPSAIRARLSKWIPAGRSVYVASNEANQSFFEELRRDFKVFQPFNFSAILRPVIRNEYQLYIVENLVLRGATTFVATFREEDMLGHNTSHFLT</sequence>
<dbReference type="STRING" id="105231.A0A1Y1HQP8"/>
<gene>
    <name evidence="2" type="ORF">KFL_000210020</name>
</gene>
<dbReference type="EMBL" id="DF236970">
    <property type="protein sequence ID" value="GAQ78916.1"/>
    <property type="molecule type" value="Genomic_DNA"/>
</dbReference>
<protein>
    <submittedName>
        <fullName evidence="2">Uncharacterized protein</fullName>
    </submittedName>
</protein>
<dbReference type="OrthoDB" id="1903705at2759"/>
<accession>A0A1Y1HQP8</accession>
<dbReference type="Gene3D" id="3.40.50.11350">
    <property type="match status" value="1"/>
</dbReference>
<dbReference type="PANTHER" id="PTHR31469:SF8">
    <property type="entry name" value="OS07G0641000 PROTEIN"/>
    <property type="match status" value="1"/>
</dbReference>
<evidence type="ECO:0000313" key="3">
    <source>
        <dbReference type="Proteomes" id="UP000054558"/>
    </source>
</evidence>
<dbReference type="OMA" id="WEENSCS"/>
<dbReference type="Proteomes" id="UP000054558">
    <property type="component" value="Unassembled WGS sequence"/>
</dbReference>
<dbReference type="AlphaFoldDB" id="A0A1Y1HQP8"/>
<keyword evidence="3" id="KW-1185">Reference proteome</keyword>
<evidence type="ECO:0000256" key="1">
    <source>
        <dbReference type="SAM" id="MobiDB-lite"/>
    </source>
</evidence>
<dbReference type="PANTHER" id="PTHR31469">
    <property type="entry name" value="OS07G0633600 PROTEIN"/>
    <property type="match status" value="1"/>
</dbReference>
<name>A0A1Y1HQP8_KLENI</name>
<evidence type="ECO:0000313" key="2">
    <source>
        <dbReference type="EMBL" id="GAQ78916.1"/>
    </source>
</evidence>
<proteinExistence type="predicted"/>
<feature type="region of interest" description="Disordered" evidence="1">
    <location>
        <begin position="325"/>
        <end position="345"/>
    </location>
</feature>
<organism evidence="2 3">
    <name type="scientific">Klebsormidium nitens</name>
    <name type="common">Green alga</name>
    <name type="synonym">Ulothrix nitens</name>
    <dbReference type="NCBI Taxonomy" id="105231"/>
    <lineage>
        <taxon>Eukaryota</taxon>
        <taxon>Viridiplantae</taxon>
        <taxon>Streptophyta</taxon>
        <taxon>Klebsormidiophyceae</taxon>
        <taxon>Klebsormidiales</taxon>
        <taxon>Klebsormidiaceae</taxon>
        <taxon>Klebsormidium</taxon>
    </lineage>
</organism>
<reference evidence="2 3" key="1">
    <citation type="journal article" date="2014" name="Nat. Commun.">
        <title>Klebsormidium flaccidum genome reveals primary factors for plant terrestrial adaptation.</title>
        <authorList>
            <person name="Hori K."/>
            <person name="Maruyama F."/>
            <person name="Fujisawa T."/>
            <person name="Togashi T."/>
            <person name="Yamamoto N."/>
            <person name="Seo M."/>
            <person name="Sato S."/>
            <person name="Yamada T."/>
            <person name="Mori H."/>
            <person name="Tajima N."/>
            <person name="Moriyama T."/>
            <person name="Ikeuchi M."/>
            <person name="Watanabe M."/>
            <person name="Wada H."/>
            <person name="Kobayashi K."/>
            <person name="Saito M."/>
            <person name="Masuda T."/>
            <person name="Sasaki-Sekimoto Y."/>
            <person name="Mashiguchi K."/>
            <person name="Awai K."/>
            <person name="Shimojima M."/>
            <person name="Masuda S."/>
            <person name="Iwai M."/>
            <person name="Nobusawa T."/>
            <person name="Narise T."/>
            <person name="Kondo S."/>
            <person name="Saito H."/>
            <person name="Sato R."/>
            <person name="Murakawa M."/>
            <person name="Ihara Y."/>
            <person name="Oshima-Yamada Y."/>
            <person name="Ohtaka K."/>
            <person name="Satoh M."/>
            <person name="Sonobe K."/>
            <person name="Ishii M."/>
            <person name="Ohtani R."/>
            <person name="Kanamori-Sato M."/>
            <person name="Honoki R."/>
            <person name="Miyazaki D."/>
            <person name="Mochizuki H."/>
            <person name="Umetsu J."/>
            <person name="Higashi K."/>
            <person name="Shibata D."/>
            <person name="Kamiya Y."/>
            <person name="Sato N."/>
            <person name="Nakamura Y."/>
            <person name="Tabata S."/>
            <person name="Ida S."/>
            <person name="Kurokawa K."/>
            <person name="Ohta H."/>
        </authorList>
    </citation>
    <scope>NUCLEOTIDE SEQUENCE [LARGE SCALE GENOMIC DNA]</scope>
    <source>
        <strain evidence="2 3">NIES-2285</strain>
    </source>
</reference>